<feature type="compositionally biased region" description="Basic and acidic residues" evidence="1">
    <location>
        <begin position="60"/>
        <end position="69"/>
    </location>
</feature>
<dbReference type="AlphaFoldDB" id="A0A4U5MZE6"/>
<comment type="caution">
    <text evidence="2">The sequence shown here is derived from an EMBL/GenBank/DDBJ whole genome shotgun (WGS) entry which is preliminary data.</text>
</comment>
<evidence type="ECO:0000256" key="1">
    <source>
        <dbReference type="SAM" id="MobiDB-lite"/>
    </source>
</evidence>
<dbReference type="STRING" id="43335.A0A4U5MZE6"/>
<protein>
    <submittedName>
        <fullName evidence="2">Uncharacterized protein</fullName>
    </submittedName>
</protein>
<gene>
    <name evidence="2" type="ORF">D5086_0000291780</name>
</gene>
<organism evidence="2">
    <name type="scientific">Populus alba</name>
    <name type="common">White poplar</name>
    <dbReference type="NCBI Taxonomy" id="43335"/>
    <lineage>
        <taxon>Eukaryota</taxon>
        <taxon>Viridiplantae</taxon>
        <taxon>Streptophyta</taxon>
        <taxon>Embryophyta</taxon>
        <taxon>Tracheophyta</taxon>
        <taxon>Spermatophyta</taxon>
        <taxon>Magnoliopsida</taxon>
        <taxon>eudicotyledons</taxon>
        <taxon>Gunneridae</taxon>
        <taxon>Pentapetalae</taxon>
        <taxon>rosids</taxon>
        <taxon>fabids</taxon>
        <taxon>Malpighiales</taxon>
        <taxon>Salicaceae</taxon>
        <taxon>Saliceae</taxon>
        <taxon>Populus</taxon>
    </lineage>
</organism>
<name>A0A4U5MZE6_POPAL</name>
<evidence type="ECO:0000313" key="2">
    <source>
        <dbReference type="EMBL" id="TKR74822.1"/>
    </source>
</evidence>
<feature type="region of interest" description="Disordered" evidence="1">
    <location>
        <begin position="54"/>
        <end position="96"/>
    </location>
</feature>
<accession>A0A4U5MZE6</accession>
<dbReference type="EMBL" id="RCHU01001157">
    <property type="protein sequence ID" value="TKR74822.1"/>
    <property type="molecule type" value="Genomic_DNA"/>
</dbReference>
<proteinExistence type="predicted"/>
<reference evidence="2" key="1">
    <citation type="submission" date="2018-10" db="EMBL/GenBank/DDBJ databases">
        <title>Population genomic analysis revealed the cold adaptation of white poplar.</title>
        <authorList>
            <person name="Liu Y.-J."/>
        </authorList>
    </citation>
    <scope>NUCLEOTIDE SEQUENCE [LARGE SCALE GENOMIC DNA]</scope>
    <source>
        <strain evidence="2">PAL-ZL1</strain>
    </source>
</reference>
<sequence length="118" mass="13479">MQTFLMRNVCRQLMAILTRRKRLTMKIEDDDDVQRQTDTSLRADRHHIQKQVSVAMSTGEMEKKAKASSKENAIPKSASPFREEKPITENRNSSTHETLVNEMKVNLECFLGLLTGSA</sequence>